<keyword evidence="4" id="KW-0879">Wnt signaling pathway</keyword>
<keyword evidence="6 10" id="KW-0238">DNA-binding</keyword>
<dbReference type="InterPro" id="IPR013558">
    <property type="entry name" value="CTNNB1-bd_N"/>
</dbReference>
<proteinExistence type="inferred from homology"/>
<dbReference type="PANTHER" id="PTHR10373:SF32">
    <property type="entry name" value="TRANSCRIPTION FACTOR 7-LIKE 2"/>
    <property type="match status" value="1"/>
</dbReference>
<dbReference type="InterPro" id="IPR009071">
    <property type="entry name" value="HMG_box_dom"/>
</dbReference>
<evidence type="ECO:0000259" key="12">
    <source>
        <dbReference type="PROSITE" id="PS50118"/>
    </source>
</evidence>
<keyword evidence="3" id="KW-0678">Repressor</keyword>
<evidence type="ECO:0000256" key="8">
    <source>
        <dbReference type="ARBA" id="ARBA00023163"/>
    </source>
</evidence>
<evidence type="ECO:0000256" key="11">
    <source>
        <dbReference type="SAM" id="MobiDB-lite"/>
    </source>
</evidence>
<dbReference type="GO" id="GO:0060070">
    <property type="term" value="P:canonical Wnt signaling pathway"/>
    <property type="evidence" value="ECO:0007669"/>
    <property type="project" value="TreeGrafter"/>
</dbReference>
<comment type="similarity">
    <text evidence="2">Belongs to the TCF/LEF family.</text>
</comment>
<dbReference type="OMA" id="SLPPITX"/>
<dbReference type="Gene3D" id="4.10.900.10">
    <property type="entry name" value="TCF3-CBD (Catenin binding domain)"/>
    <property type="match status" value="1"/>
</dbReference>
<dbReference type="GeneTree" id="ENSGT00940000155535"/>
<dbReference type="FunFam" id="4.10.900.10:FF:000002">
    <property type="entry name" value="transcription factor 7-like 2 isoform X1"/>
    <property type="match status" value="1"/>
</dbReference>
<keyword evidence="7" id="KW-0010">Activator</keyword>
<protein>
    <submittedName>
        <fullName evidence="13">Transcription factor 7 like 2</fullName>
    </submittedName>
</protein>
<evidence type="ECO:0000256" key="9">
    <source>
        <dbReference type="ARBA" id="ARBA00023242"/>
    </source>
</evidence>
<dbReference type="SMART" id="SM00398">
    <property type="entry name" value="HMG"/>
    <property type="match status" value="1"/>
</dbReference>
<accession>A0A3Q2FM44</accession>
<comment type="subcellular location">
    <subcellularLocation>
        <location evidence="1">Nucleus</location>
    </subcellularLocation>
</comment>
<feature type="compositionally biased region" description="Polar residues" evidence="11">
    <location>
        <begin position="513"/>
        <end position="530"/>
    </location>
</feature>
<dbReference type="SMART" id="SM01366">
    <property type="entry name" value="c-clamp"/>
    <property type="match status" value="1"/>
</dbReference>
<feature type="compositionally biased region" description="Basic and acidic residues" evidence="11">
    <location>
        <begin position="63"/>
        <end position="91"/>
    </location>
</feature>
<dbReference type="PANTHER" id="PTHR10373">
    <property type="entry name" value="TRANSCRIPTION FACTOR 7 FAMILY MEMBER"/>
    <property type="match status" value="1"/>
</dbReference>
<name>A0A3Q2FM44_CYPVA</name>
<dbReference type="InterPro" id="IPR024940">
    <property type="entry name" value="TCF/LEF"/>
</dbReference>
<feature type="compositionally biased region" description="Gly residues" evidence="11">
    <location>
        <begin position="1"/>
        <end position="11"/>
    </location>
</feature>
<evidence type="ECO:0000256" key="3">
    <source>
        <dbReference type="ARBA" id="ARBA00022491"/>
    </source>
</evidence>
<evidence type="ECO:0000256" key="1">
    <source>
        <dbReference type="ARBA" id="ARBA00004123"/>
    </source>
</evidence>
<dbReference type="Proteomes" id="UP000265020">
    <property type="component" value="Unassembled WGS sequence"/>
</dbReference>
<dbReference type="AlphaFoldDB" id="A0A3Q2FM44"/>
<dbReference type="GO" id="GO:0060847">
    <property type="term" value="P:endothelial cell fate specification"/>
    <property type="evidence" value="ECO:0007669"/>
    <property type="project" value="UniProtKB-ARBA"/>
</dbReference>
<dbReference type="CDD" id="cd21996">
    <property type="entry name" value="HMG-box_TCF7-like"/>
    <property type="match status" value="1"/>
</dbReference>
<evidence type="ECO:0000256" key="10">
    <source>
        <dbReference type="PROSITE-ProRule" id="PRU00267"/>
    </source>
</evidence>
<feature type="region of interest" description="Disordered" evidence="11">
    <location>
        <begin position="385"/>
        <end position="410"/>
    </location>
</feature>
<dbReference type="PROSITE" id="PS50118">
    <property type="entry name" value="HMG_BOX_2"/>
    <property type="match status" value="1"/>
</dbReference>
<evidence type="ECO:0000256" key="4">
    <source>
        <dbReference type="ARBA" id="ARBA00022687"/>
    </source>
</evidence>
<feature type="region of interest" description="Disordered" evidence="11">
    <location>
        <begin position="1"/>
        <end position="96"/>
    </location>
</feature>
<dbReference type="InterPro" id="IPR027397">
    <property type="entry name" value="Catenin-bd_sf"/>
</dbReference>
<dbReference type="SUPFAM" id="SSF47095">
    <property type="entry name" value="HMG-box"/>
    <property type="match status" value="1"/>
</dbReference>
<dbReference type="Ensembl" id="ENSCVAT00000005607.1">
    <property type="protein sequence ID" value="ENSCVAP00000006075.1"/>
    <property type="gene ID" value="ENSCVAG00000007624.1"/>
</dbReference>
<feature type="domain" description="HMG box" evidence="12">
    <location>
        <begin position="317"/>
        <end position="385"/>
    </location>
</feature>
<feature type="compositionally biased region" description="Low complexity" evidence="11">
    <location>
        <begin position="539"/>
        <end position="576"/>
    </location>
</feature>
<keyword evidence="8" id="KW-0804">Transcription</keyword>
<keyword evidence="14" id="KW-1185">Reference proteome</keyword>
<dbReference type="Pfam" id="PF00505">
    <property type="entry name" value="HMG_box"/>
    <property type="match status" value="1"/>
</dbReference>
<organism evidence="13 14">
    <name type="scientific">Cyprinodon variegatus</name>
    <name type="common">Sheepshead minnow</name>
    <dbReference type="NCBI Taxonomy" id="28743"/>
    <lineage>
        <taxon>Eukaryota</taxon>
        <taxon>Metazoa</taxon>
        <taxon>Chordata</taxon>
        <taxon>Craniata</taxon>
        <taxon>Vertebrata</taxon>
        <taxon>Euteleostomi</taxon>
        <taxon>Actinopterygii</taxon>
        <taxon>Neopterygii</taxon>
        <taxon>Teleostei</taxon>
        <taxon>Neoteleostei</taxon>
        <taxon>Acanthomorphata</taxon>
        <taxon>Ovalentaria</taxon>
        <taxon>Atherinomorphae</taxon>
        <taxon>Cyprinodontiformes</taxon>
        <taxon>Cyprinodontidae</taxon>
        <taxon>Cyprinodon</taxon>
    </lineage>
</organism>
<evidence type="ECO:0000313" key="13">
    <source>
        <dbReference type="Ensembl" id="ENSCVAP00000006075.1"/>
    </source>
</evidence>
<reference evidence="13" key="2">
    <citation type="submission" date="2025-09" db="UniProtKB">
        <authorList>
            <consortium name="Ensembl"/>
        </authorList>
    </citation>
    <scope>IDENTIFICATION</scope>
</reference>
<dbReference type="GO" id="GO:0021903">
    <property type="term" value="P:rostrocaudal neural tube patterning"/>
    <property type="evidence" value="ECO:0007669"/>
    <property type="project" value="UniProtKB-ARBA"/>
</dbReference>
<dbReference type="GO" id="GO:0010456">
    <property type="term" value="P:cell proliferation in dorsal spinal cord"/>
    <property type="evidence" value="ECO:0007669"/>
    <property type="project" value="UniProtKB-ARBA"/>
</dbReference>
<evidence type="ECO:0000313" key="14">
    <source>
        <dbReference type="Proteomes" id="UP000265020"/>
    </source>
</evidence>
<dbReference type="GO" id="GO:0000978">
    <property type="term" value="F:RNA polymerase II cis-regulatory region sequence-specific DNA binding"/>
    <property type="evidence" value="ECO:0007669"/>
    <property type="project" value="TreeGrafter"/>
</dbReference>
<feature type="compositionally biased region" description="Polar residues" evidence="11">
    <location>
        <begin position="47"/>
        <end position="61"/>
    </location>
</feature>
<evidence type="ECO:0000256" key="2">
    <source>
        <dbReference type="ARBA" id="ARBA00006569"/>
    </source>
</evidence>
<dbReference type="FunFam" id="1.10.30.10:FF:000001">
    <property type="entry name" value="transcription factor 7 isoform X2"/>
    <property type="match status" value="1"/>
</dbReference>
<evidence type="ECO:0000256" key="6">
    <source>
        <dbReference type="ARBA" id="ARBA00023125"/>
    </source>
</evidence>
<dbReference type="GO" id="GO:0030901">
    <property type="term" value="P:midbrain development"/>
    <property type="evidence" value="ECO:0007669"/>
    <property type="project" value="UniProtKB-ARBA"/>
</dbReference>
<feature type="compositionally biased region" description="Basic and acidic residues" evidence="11">
    <location>
        <begin position="19"/>
        <end position="43"/>
    </location>
</feature>
<keyword evidence="5" id="KW-0805">Transcription regulation</keyword>
<evidence type="ECO:0000256" key="7">
    <source>
        <dbReference type="ARBA" id="ARBA00023159"/>
    </source>
</evidence>
<dbReference type="GO" id="GO:0000785">
    <property type="term" value="C:chromatin"/>
    <property type="evidence" value="ECO:0007669"/>
    <property type="project" value="TreeGrafter"/>
</dbReference>
<dbReference type="GO" id="GO:0007507">
    <property type="term" value="P:heart development"/>
    <property type="evidence" value="ECO:0007669"/>
    <property type="project" value="UniProtKB-ARBA"/>
</dbReference>
<reference evidence="13" key="1">
    <citation type="submission" date="2025-08" db="UniProtKB">
        <authorList>
            <consortium name="Ensembl"/>
        </authorList>
    </citation>
    <scope>IDENTIFICATION</scope>
</reference>
<dbReference type="GO" id="GO:0008284">
    <property type="term" value="P:positive regulation of cell population proliferation"/>
    <property type="evidence" value="ECO:0007669"/>
    <property type="project" value="UniProtKB-ARBA"/>
</dbReference>
<dbReference type="Gene3D" id="1.10.30.10">
    <property type="entry name" value="High mobility group box domain"/>
    <property type="match status" value="1"/>
</dbReference>
<dbReference type="Pfam" id="PF08347">
    <property type="entry name" value="CTNNB1_binding"/>
    <property type="match status" value="1"/>
</dbReference>
<evidence type="ECO:0000256" key="5">
    <source>
        <dbReference type="ARBA" id="ARBA00023015"/>
    </source>
</evidence>
<dbReference type="GO" id="GO:1990907">
    <property type="term" value="C:beta-catenin-TCF complex"/>
    <property type="evidence" value="ECO:0007669"/>
    <property type="project" value="TreeGrafter"/>
</dbReference>
<dbReference type="GO" id="GO:0071664">
    <property type="term" value="C:catenin-TCF7L2 complex"/>
    <property type="evidence" value="ECO:0007669"/>
    <property type="project" value="TreeGrafter"/>
</dbReference>
<feature type="region of interest" description="Disordered" evidence="11">
    <location>
        <begin position="444"/>
        <end position="582"/>
    </location>
</feature>
<feature type="DNA-binding region" description="HMG box" evidence="10">
    <location>
        <begin position="317"/>
        <end position="385"/>
    </location>
</feature>
<dbReference type="InterPro" id="IPR036910">
    <property type="entry name" value="HMG_box_dom_sf"/>
</dbReference>
<dbReference type="GO" id="GO:0000981">
    <property type="term" value="F:DNA-binding transcription factor activity, RNA polymerase II-specific"/>
    <property type="evidence" value="ECO:0007669"/>
    <property type="project" value="TreeGrafter"/>
</dbReference>
<sequence length="582" mass="63815">MPQLNGGGGDDLGANDEMISFKDEGEQEEKISENSSAERDLADVKSSLVNESETNQNSSSDSEAERRPPPRSETFRDKTRESLEEAAKRQDGGLFKSPPYPGYPFIMIPDLTSPYLPNGSLSPTARTYLQMKWPLLDVQPGGLQSRQALKDARSPSPAHIVSNKVPVVQHPHHVHPLTPLITYSNEHFTPGNPPPHLQTDVDPKTGIPRPPHPPDISPYYPLSPGTVGQIPHPLGWLVPQQGQPVYPITTGGFRHPYPTALTVNASMSRFPPHMVPPHHSLHTTGIPHPAIVTPNVKQESSHSDISSLNSSPRSVHIKKPLNAFMLYMKEMRAKVVAECTLKESAAINQILGRRWHALSREEQAKYYELARKERQLHMQLYPGWSARDNYGKRKKRKREKQQAESNDLSAPKKCRARFGLDQQNNWCGPCRRKKKCIRYIQGEGSCASPPSTDGSLIDSPPSSPSSVVPSPSPKESKPQTEQMQPLSLTMKPAHQPLHHPHLLAGPPPPSLVQLENSAVSKTLGGSSSHNGALEHSDVSSSRQPGSSAASAMTRPSASLCHSHSLLPSSAPQPLSLVTKSIE</sequence>
<keyword evidence="9 10" id="KW-0539">Nucleus</keyword>